<dbReference type="EMBL" id="JBICZW010000015">
    <property type="protein sequence ID" value="MFG3191796.1"/>
    <property type="molecule type" value="Genomic_DNA"/>
</dbReference>
<dbReference type="RefSeq" id="WP_392014234.1">
    <property type="nucleotide sequence ID" value="NZ_JBIBSS010000019.1"/>
</dbReference>
<accession>A0ABW7BWV4</accession>
<name>A0ABW7BWV4_9ACTN</name>
<comment type="caution">
    <text evidence="1">The sequence shown here is derived from an EMBL/GenBank/DDBJ whole genome shotgun (WGS) entry which is preliminary data.</text>
</comment>
<organism evidence="1 2">
    <name type="scientific">Streptomyces omiyaensis</name>
    <dbReference type="NCBI Taxonomy" id="68247"/>
    <lineage>
        <taxon>Bacteria</taxon>
        <taxon>Bacillati</taxon>
        <taxon>Actinomycetota</taxon>
        <taxon>Actinomycetes</taxon>
        <taxon>Kitasatosporales</taxon>
        <taxon>Streptomycetaceae</taxon>
        <taxon>Streptomyces</taxon>
    </lineage>
</organism>
<protein>
    <submittedName>
        <fullName evidence="1">Uncharacterized protein</fullName>
    </submittedName>
</protein>
<dbReference type="Proteomes" id="UP001604282">
    <property type="component" value="Unassembled WGS sequence"/>
</dbReference>
<evidence type="ECO:0000313" key="2">
    <source>
        <dbReference type="Proteomes" id="UP001604282"/>
    </source>
</evidence>
<sequence length="66" mass="7672">MKPAFGRRPRRRALRRWTPAGVTRRAEGRLALWGARATLWSAKTLLRHAVRTRFRAVTPRRIRPGA</sequence>
<gene>
    <name evidence="1" type="ORF">ACGFYS_22980</name>
</gene>
<reference evidence="1 2" key="1">
    <citation type="submission" date="2024-10" db="EMBL/GenBank/DDBJ databases">
        <title>The Natural Products Discovery Center: Release of the First 8490 Sequenced Strains for Exploring Actinobacteria Biosynthetic Diversity.</title>
        <authorList>
            <person name="Kalkreuter E."/>
            <person name="Kautsar S.A."/>
            <person name="Yang D."/>
            <person name="Bader C.D."/>
            <person name="Teijaro C.N."/>
            <person name="Fluegel L."/>
            <person name="Davis C.M."/>
            <person name="Simpson J.R."/>
            <person name="Lauterbach L."/>
            <person name="Steele A.D."/>
            <person name="Gui C."/>
            <person name="Meng S."/>
            <person name="Li G."/>
            <person name="Viehrig K."/>
            <person name="Ye F."/>
            <person name="Su P."/>
            <person name="Kiefer A.F."/>
            <person name="Nichols A."/>
            <person name="Cepeda A.J."/>
            <person name="Yan W."/>
            <person name="Fan B."/>
            <person name="Jiang Y."/>
            <person name="Adhikari A."/>
            <person name="Zheng C.-J."/>
            <person name="Schuster L."/>
            <person name="Cowan T.M."/>
            <person name="Smanski M.J."/>
            <person name="Chevrette M.G."/>
            <person name="De Carvalho L.P.S."/>
            <person name="Shen B."/>
        </authorList>
    </citation>
    <scope>NUCLEOTIDE SEQUENCE [LARGE SCALE GENOMIC DNA]</scope>
    <source>
        <strain evidence="1 2">NPDC048229</strain>
    </source>
</reference>
<proteinExistence type="predicted"/>
<evidence type="ECO:0000313" key="1">
    <source>
        <dbReference type="EMBL" id="MFG3191796.1"/>
    </source>
</evidence>
<keyword evidence="2" id="KW-1185">Reference proteome</keyword>